<gene>
    <name evidence="1" type="ORF">QAD02_019609</name>
</gene>
<accession>A0ACC2PN86</accession>
<protein>
    <submittedName>
        <fullName evidence="1">Uncharacterized protein</fullName>
    </submittedName>
</protein>
<dbReference type="Proteomes" id="UP001239111">
    <property type="component" value="Chromosome 1"/>
</dbReference>
<proteinExistence type="predicted"/>
<reference evidence="1" key="1">
    <citation type="submission" date="2023-04" db="EMBL/GenBank/DDBJ databases">
        <title>A chromosome-level genome assembly of the parasitoid wasp Eretmocerus hayati.</title>
        <authorList>
            <person name="Zhong Y."/>
            <person name="Liu S."/>
            <person name="Liu Y."/>
        </authorList>
    </citation>
    <scope>NUCLEOTIDE SEQUENCE</scope>
    <source>
        <strain evidence="1">ZJU_SS_LIU_2023</strain>
    </source>
</reference>
<name>A0ACC2PN86_9HYME</name>
<comment type="caution">
    <text evidence="1">The sequence shown here is derived from an EMBL/GenBank/DDBJ whole genome shotgun (WGS) entry which is preliminary data.</text>
</comment>
<evidence type="ECO:0000313" key="1">
    <source>
        <dbReference type="EMBL" id="KAJ8683817.1"/>
    </source>
</evidence>
<evidence type="ECO:0000313" key="2">
    <source>
        <dbReference type="Proteomes" id="UP001239111"/>
    </source>
</evidence>
<dbReference type="EMBL" id="CM056741">
    <property type="protein sequence ID" value="KAJ8683817.1"/>
    <property type="molecule type" value="Genomic_DNA"/>
</dbReference>
<keyword evidence="2" id="KW-1185">Reference proteome</keyword>
<sequence length="114" mass="12712">MTSHIFGLGLGLFIILILWITAGLIFLISLRIEKRIGAVAFAVAAVITVVLVIVPRAPQFPVAKEDKPYDHFFIWRLILLVLLAASSLIACVGYVKFGLTDIARPQRIRNWVLQ</sequence>
<organism evidence="1 2">
    <name type="scientific">Eretmocerus hayati</name>
    <dbReference type="NCBI Taxonomy" id="131215"/>
    <lineage>
        <taxon>Eukaryota</taxon>
        <taxon>Metazoa</taxon>
        <taxon>Ecdysozoa</taxon>
        <taxon>Arthropoda</taxon>
        <taxon>Hexapoda</taxon>
        <taxon>Insecta</taxon>
        <taxon>Pterygota</taxon>
        <taxon>Neoptera</taxon>
        <taxon>Endopterygota</taxon>
        <taxon>Hymenoptera</taxon>
        <taxon>Apocrita</taxon>
        <taxon>Proctotrupomorpha</taxon>
        <taxon>Chalcidoidea</taxon>
        <taxon>Aphelinidae</taxon>
        <taxon>Aphelininae</taxon>
        <taxon>Eretmocerus</taxon>
    </lineage>
</organism>